<accession>A0ABN4C8P8</accession>
<organism evidence="3 4">
    <name type="scientific">Corynebacterium casei LMG S-19264</name>
    <dbReference type="NCBI Taxonomy" id="1285583"/>
    <lineage>
        <taxon>Bacteria</taxon>
        <taxon>Bacillati</taxon>
        <taxon>Actinomycetota</taxon>
        <taxon>Actinomycetes</taxon>
        <taxon>Mycobacteriales</taxon>
        <taxon>Corynebacteriaceae</taxon>
        <taxon>Corynebacterium</taxon>
    </lineage>
</organism>
<feature type="transmembrane region" description="Helical" evidence="2">
    <location>
        <begin position="131"/>
        <end position="150"/>
    </location>
</feature>
<reference evidence="4" key="1">
    <citation type="submission" date="2013-02" db="EMBL/GenBank/DDBJ databases">
        <title>The complete genome sequence of Corynebacterium casei LMG S-19264 (=DSM 44701).</title>
        <authorList>
            <person name="Ruckert C."/>
            <person name="Albersmeier A."/>
            <person name="Kalinowski J."/>
        </authorList>
    </citation>
    <scope>NUCLEOTIDE SEQUENCE [LARGE SCALE GENOMIC DNA]</scope>
    <source>
        <strain evidence="4">LMG S-19264</strain>
    </source>
</reference>
<feature type="transmembrane region" description="Helical" evidence="2">
    <location>
        <begin position="45"/>
        <end position="63"/>
    </location>
</feature>
<protein>
    <submittedName>
        <fullName evidence="3">Uncharacterized protein</fullName>
    </submittedName>
</protein>
<dbReference type="NCBIfam" id="NF038012">
    <property type="entry name" value="DMT_1"/>
    <property type="match status" value="1"/>
</dbReference>
<feature type="transmembrane region" description="Helical" evidence="2">
    <location>
        <begin position="6"/>
        <end position="24"/>
    </location>
</feature>
<evidence type="ECO:0000313" key="3">
    <source>
        <dbReference type="EMBL" id="AHI18920.1"/>
    </source>
</evidence>
<feature type="transmembrane region" description="Helical" evidence="2">
    <location>
        <begin position="194"/>
        <end position="212"/>
    </location>
</feature>
<dbReference type="PANTHER" id="PTHR40761">
    <property type="entry name" value="CONSERVED INTEGRAL MEMBRANE ALANINE VALINE AND LEUCINE RICH PROTEIN-RELATED"/>
    <property type="match status" value="1"/>
</dbReference>
<proteinExistence type="predicted"/>
<evidence type="ECO:0000313" key="4">
    <source>
        <dbReference type="Proteomes" id="UP000019226"/>
    </source>
</evidence>
<dbReference type="GeneID" id="82876538"/>
<feature type="compositionally biased region" description="Basic and acidic residues" evidence="1">
    <location>
        <begin position="284"/>
        <end position="295"/>
    </location>
</feature>
<evidence type="ECO:0000256" key="1">
    <source>
        <dbReference type="SAM" id="MobiDB-lite"/>
    </source>
</evidence>
<feature type="region of interest" description="Disordered" evidence="1">
    <location>
        <begin position="280"/>
        <end position="303"/>
    </location>
</feature>
<dbReference type="RefSeq" id="WP_025386963.1">
    <property type="nucleotide sequence ID" value="NZ_CP004350.1"/>
</dbReference>
<feature type="transmembrane region" description="Helical" evidence="2">
    <location>
        <begin position="100"/>
        <end position="119"/>
    </location>
</feature>
<evidence type="ECO:0000256" key="2">
    <source>
        <dbReference type="SAM" id="Phobius"/>
    </source>
</evidence>
<sequence>MLSNLIAIAFALASALVIAWGTVVRQRIAENADRSVMRTAMASPLWWIGTASAVIAYGLQFIALGFGTLLIVQPILVLSLMFTLPLAAWYQGRRMSSEELIWCSLLTISVGVILVFGRPTGGVTSPPLERWLPSFALGLAAMVFFSVLAQRIRTQRALLLGVVCGILYGFVAVLSKAVVDTLMESGINGLLTSWPFYTLVIAAGSGTVLQQYSFHAGPLKHSLPAMKIIEPLIAFTLGYTVLSEQFQVHTFFGWTVMAFAVATMVFATIVLSQKPMSTRPRVKVSSEPHDARTTEAGRLGHSH</sequence>
<feature type="transmembrane region" description="Helical" evidence="2">
    <location>
        <begin position="69"/>
        <end position="88"/>
    </location>
</feature>
<keyword evidence="2" id="KW-0472">Membrane</keyword>
<keyword evidence="4" id="KW-1185">Reference proteome</keyword>
<dbReference type="EMBL" id="CP004350">
    <property type="protein sequence ID" value="AHI18920.1"/>
    <property type="molecule type" value="Genomic_DNA"/>
</dbReference>
<feature type="transmembrane region" description="Helical" evidence="2">
    <location>
        <begin position="248"/>
        <end position="271"/>
    </location>
</feature>
<dbReference type="PANTHER" id="PTHR40761:SF1">
    <property type="entry name" value="CONSERVED INTEGRAL MEMBRANE ALANINE VALINE AND LEUCINE RICH PROTEIN-RELATED"/>
    <property type="match status" value="1"/>
</dbReference>
<keyword evidence="2" id="KW-1133">Transmembrane helix</keyword>
<gene>
    <name evidence="3" type="ORF">CCASEI_01675</name>
</gene>
<keyword evidence="2" id="KW-0812">Transmembrane</keyword>
<feature type="transmembrane region" description="Helical" evidence="2">
    <location>
        <begin position="224"/>
        <end position="242"/>
    </location>
</feature>
<name>A0ABN4C8P8_9CORY</name>
<dbReference type="Proteomes" id="UP000019226">
    <property type="component" value="Chromosome"/>
</dbReference>
<feature type="transmembrane region" description="Helical" evidence="2">
    <location>
        <begin position="157"/>
        <end position="174"/>
    </location>
</feature>